<feature type="signal peptide" evidence="2">
    <location>
        <begin position="1"/>
        <end position="22"/>
    </location>
</feature>
<evidence type="ECO:0000256" key="2">
    <source>
        <dbReference type="SAM" id="SignalP"/>
    </source>
</evidence>
<reference evidence="3 4" key="1">
    <citation type="submission" date="2020-11" db="EMBL/GenBank/DDBJ databases">
        <title>Taxonomic investigation of Rahnella strains.</title>
        <authorList>
            <person name="Lee S.D."/>
        </authorList>
    </citation>
    <scope>NUCLEOTIDE SEQUENCE [LARGE SCALE GENOMIC DNA]</scope>
    <source>
        <strain evidence="3 4">SAP-17</strain>
    </source>
</reference>
<keyword evidence="2" id="KW-0732">Signal</keyword>
<keyword evidence="4" id="KW-1185">Reference proteome</keyword>
<dbReference type="EMBL" id="JADOBI010000010">
    <property type="protein sequence ID" value="MBF7981650.1"/>
    <property type="molecule type" value="Genomic_DNA"/>
</dbReference>
<feature type="region of interest" description="Disordered" evidence="1">
    <location>
        <begin position="96"/>
        <end position="118"/>
    </location>
</feature>
<dbReference type="Proteomes" id="UP000636811">
    <property type="component" value="Unassembled WGS sequence"/>
</dbReference>
<gene>
    <name evidence="3" type="ORF">IV433_19755</name>
</gene>
<evidence type="ECO:0000256" key="1">
    <source>
        <dbReference type="SAM" id="MobiDB-lite"/>
    </source>
</evidence>
<comment type="caution">
    <text evidence="3">The sequence shown here is derived from an EMBL/GenBank/DDBJ whole genome shotgun (WGS) entry which is preliminary data.</text>
</comment>
<sequence>MTFKLSAMIFTTAVVTSFYSQADEMQDPSILLVKKTVEHENLVSDIHCVDYSLTKNIEQGVDLVNILEKHGGKCGGDPQAQHRIFSVYVDQKTHEMASDKDDMSGDGNLTHLLPTIQK</sequence>
<name>A0ABS0E996_9GAMM</name>
<proteinExistence type="predicted"/>
<protein>
    <recommendedName>
        <fullName evidence="5">DUF3718 domain-containing protein</fullName>
    </recommendedName>
</protein>
<evidence type="ECO:0000313" key="3">
    <source>
        <dbReference type="EMBL" id="MBF7981650.1"/>
    </source>
</evidence>
<feature type="chain" id="PRO_5045833848" description="DUF3718 domain-containing protein" evidence="2">
    <location>
        <begin position="23"/>
        <end position="118"/>
    </location>
</feature>
<organism evidence="3 4">
    <name type="scientific">Rahnella laticis</name>
    <dbReference type="NCBI Taxonomy" id="2787622"/>
    <lineage>
        <taxon>Bacteria</taxon>
        <taxon>Pseudomonadati</taxon>
        <taxon>Pseudomonadota</taxon>
        <taxon>Gammaproteobacteria</taxon>
        <taxon>Enterobacterales</taxon>
        <taxon>Yersiniaceae</taxon>
        <taxon>Rahnella</taxon>
    </lineage>
</organism>
<evidence type="ECO:0008006" key="5">
    <source>
        <dbReference type="Google" id="ProtNLM"/>
    </source>
</evidence>
<accession>A0ABS0E996</accession>
<dbReference type="RefSeq" id="WP_195815584.1">
    <property type="nucleotide sequence ID" value="NZ_JADOBI010000010.1"/>
</dbReference>
<evidence type="ECO:0000313" key="4">
    <source>
        <dbReference type="Proteomes" id="UP000636811"/>
    </source>
</evidence>